<evidence type="ECO:0000259" key="8">
    <source>
        <dbReference type="Pfam" id="PF20155"/>
    </source>
</evidence>
<feature type="region of interest" description="Disordered" evidence="6">
    <location>
        <begin position="429"/>
        <end position="450"/>
    </location>
</feature>
<keyword evidence="7" id="KW-0812">Transmembrane</keyword>
<feature type="transmembrane region" description="Helical" evidence="7">
    <location>
        <begin position="859"/>
        <end position="883"/>
    </location>
</feature>
<dbReference type="Gene3D" id="1.10.530.10">
    <property type="match status" value="1"/>
</dbReference>
<evidence type="ECO:0000256" key="3">
    <source>
        <dbReference type="ARBA" id="ARBA00023123"/>
    </source>
</evidence>
<keyword evidence="3" id="KW-0518">Myosin</keyword>
<evidence type="ECO:0000256" key="4">
    <source>
        <dbReference type="ARBA" id="ARBA00023175"/>
    </source>
</evidence>
<feature type="coiled-coil region" evidence="5">
    <location>
        <begin position="293"/>
        <end position="395"/>
    </location>
</feature>
<evidence type="ECO:0000313" key="10">
    <source>
        <dbReference type="Proteomes" id="UP001217476"/>
    </source>
</evidence>
<evidence type="ECO:0000256" key="5">
    <source>
        <dbReference type="SAM" id="Coils"/>
    </source>
</evidence>
<feature type="domain" description="Tape measure protein N-terminal" evidence="8">
    <location>
        <begin position="510"/>
        <end position="691"/>
    </location>
</feature>
<name>A0AAJ6AZN1_9HYPH</name>
<accession>A0AAJ6AZN1</accession>
<evidence type="ECO:0000313" key="9">
    <source>
        <dbReference type="EMBL" id="WEK03264.1"/>
    </source>
</evidence>
<protein>
    <submittedName>
        <fullName evidence="9">Tape measure protein</fullName>
    </submittedName>
</protein>
<keyword evidence="7" id="KW-0472">Membrane</keyword>
<reference evidence="9" key="1">
    <citation type="submission" date="2023-03" db="EMBL/GenBank/DDBJ databases">
        <title>Andean soil-derived lignocellulolytic bacterial consortium as a source of novel taxa and putative plastic-active enzymes.</title>
        <authorList>
            <person name="Diaz-Garcia L."/>
            <person name="Chuvochina M."/>
            <person name="Feuerriegel G."/>
            <person name="Bunk B."/>
            <person name="Sproer C."/>
            <person name="Streit W.R."/>
            <person name="Rodriguez L.M."/>
            <person name="Overmann J."/>
            <person name="Jimenez D.J."/>
        </authorList>
    </citation>
    <scope>NUCLEOTIDE SEQUENCE</scope>
    <source>
        <strain evidence="9">MAG 4196</strain>
    </source>
</reference>
<evidence type="ECO:0000256" key="7">
    <source>
        <dbReference type="SAM" id="Phobius"/>
    </source>
</evidence>
<feature type="transmembrane region" description="Helical" evidence="7">
    <location>
        <begin position="834"/>
        <end position="852"/>
    </location>
</feature>
<evidence type="ECO:0000256" key="1">
    <source>
        <dbReference type="ARBA" id="ARBA00004496"/>
    </source>
</evidence>
<keyword evidence="7" id="KW-1133">Transmembrane helix</keyword>
<feature type="compositionally biased region" description="Basic and acidic residues" evidence="6">
    <location>
        <begin position="1622"/>
        <end position="1635"/>
    </location>
</feature>
<dbReference type="InterPro" id="IPR013491">
    <property type="entry name" value="Tape_meas_N"/>
</dbReference>
<keyword evidence="4" id="KW-0505">Motor protein</keyword>
<comment type="subcellular location">
    <subcellularLocation>
        <location evidence="1">Cytoplasm</location>
    </subcellularLocation>
</comment>
<dbReference type="EMBL" id="CP119312">
    <property type="protein sequence ID" value="WEK03264.1"/>
    <property type="molecule type" value="Genomic_DNA"/>
</dbReference>
<dbReference type="Proteomes" id="UP001217476">
    <property type="component" value="Chromosome"/>
</dbReference>
<keyword evidence="5" id="KW-0175">Coiled coil</keyword>
<evidence type="ECO:0000256" key="2">
    <source>
        <dbReference type="ARBA" id="ARBA00022490"/>
    </source>
</evidence>
<dbReference type="Pfam" id="PF20155">
    <property type="entry name" value="TMP_3"/>
    <property type="match status" value="1"/>
</dbReference>
<dbReference type="PANTHER" id="PTHR46349:SF6">
    <property type="entry name" value="MYOSIN-6-LIKE"/>
    <property type="match status" value="1"/>
</dbReference>
<feature type="region of interest" description="Disordered" evidence="6">
    <location>
        <begin position="1617"/>
        <end position="1644"/>
    </location>
</feature>
<sequence length="1688" mass="179586">MASKDVELRIKARDAASANVKKISDALKLLSGESQDAAKGSNKLAGSLGSLTDDVAKLQRGMDRIKAVGQIATQFDKTAASVDRLETSVRGTATELAKIARETEQATQAASRFQAQLASEQSALNGSKSALAAARKEQAEYNKLIRDGEAAQKSLNAMRSNRAGGNVATSGVGRETGAPVSSARASMGAFVAADLAANRAAQAKVNAEVKNHQRAIEGSTAAIKELRPQASAAAAQQAKLAEETTKASTSLRRQREDLAGQRTELASIGGAVQTASGAMGGMVVSQEAVAKSAERMAAQLAQAKAQIATLSEVKAPVAGGQDLTGTAKENAARREAVTRLRELRKELAASQADAQRLNQAMRSTSQPTEAMGAAVGRAQQTVRNLKTELADLTGRLRTSGGGFKEFEQRVREIQGSAAKATTANTAIAASAERAGSGQRSLAPQVRSTGNAMGDAANKTNTFNGALLGLGDGTRQSLSLMQRLRGEILSLAAAYASFQGAVSSIGSSLAAYRQLEAAQSRLGVVFDQDTTRVSQEIDFLRQTADTLGVSFGTLADEYGKFAVAADSANFTVDETRKVFLSVAEAGRVNKLSQDQLSGTFLALTQMMSKGKVTAEELRGQLGERLTGAFNIFADALGLSTAELNKMMEQGEILADRSTMLAFANELTERFGPQLAAALDSVSTDIGRFENDINRAQLTLAQGFIPGLRSALQSFNEFANSSEGRLFFTELGVSVGKFISVLAEVPKHFEMIKGAMQAFIAVKLGGFLVETVRRVGEVRMAMVGLSQQMAFVGPQMQQITIGQRVLGQGFAQVVGKIDTYRASLVRSTAMTGSSRVGTLAFAASLGVVRSAMVMTATAARALWAAFGGIPGLIAAGITFAVGGWFTGVDKASSALVEHQRQLDLVKKAYADAGGNLDDWAKKISGILPVALAEKDFQAQVELYDRGFDKVESRVADLRLVFDDFQNGSQISDDYFVGGRLGEIEGMIGAVDELGRREITVEEFNRRLNDLQQATTDAEIRQFATDLLEAANATDENGDSLAAFGQRIDAAATKLRQARGEIIETTEATEETNKVFDQTASLAKYTEAIDILKGKLPELSAEMKHLAELAEINSAAFTAMSEAVKMGDFGMMAQAFSLWSQNFNAIQAGQVSGAVNGSLVDKIIGVESAGNANAKNPNSSATGLGQFIESTWLDMFKKYFPEIAAGMSNAAILEKRTDPTISREMVDLYAQENARFLQQFGLVINDANLYLAHFLGPQGAQKLLQASPGTPVSQILEPGQISANGSILEGKNAGQVIAWAQQKMGITTQELAVRERMSELDQEALDKTLEQNTATQERLTQGEFEIEQQKLIQAGKEREAEVQAAIAAARAENPAITEAEIEQIRLQTEELYNLKNAVDEKAAAEERVNQLYQLRQQLLEQMRMAQEMGDQTQALNLETRIGEVNLQLDGAIQKAIAMWQAVGGPEADAAIAKLQTLGMSVQNVGTKMSFLGLSMQQWGNLAGSFADGIVGTLDSFAQAIVNGSNAVAELGKAFLQFAADFLRQIAAMILKQVMFNMLQSLFPGLPIGHTGGVVGTKAIGGGNGRIANTGWMQQALTYHTGGVAGLKPDEVNATLRVGEEILTEEDPRHRNNAGREDQGGPAGAGQQQALKQVLVFDPSEISAAMTTKHGESAIMTVIRSNRSTLRQILGS</sequence>
<keyword evidence="2" id="KW-0963">Cytoplasm</keyword>
<proteinExistence type="predicted"/>
<feature type="coiled-coil region" evidence="5">
    <location>
        <begin position="1391"/>
        <end position="1425"/>
    </location>
</feature>
<dbReference type="NCBIfam" id="TIGR02675">
    <property type="entry name" value="tape_meas_nterm"/>
    <property type="match status" value="1"/>
</dbReference>
<organism evidence="9 10">
    <name type="scientific">Candidatus Devosia phytovorans</name>
    <dbReference type="NCBI Taxonomy" id="3121372"/>
    <lineage>
        <taxon>Bacteria</taxon>
        <taxon>Pseudomonadati</taxon>
        <taxon>Pseudomonadota</taxon>
        <taxon>Alphaproteobacteria</taxon>
        <taxon>Hyphomicrobiales</taxon>
        <taxon>Devosiaceae</taxon>
        <taxon>Devosia</taxon>
    </lineage>
</organism>
<evidence type="ECO:0000256" key="6">
    <source>
        <dbReference type="SAM" id="MobiDB-lite"/>
    </source>
</evidence>
<dbReference type="GO" id="GO:0005923">
    <property type="term" value="C:bicellular tight junction"/>
    <property type="evidence" value="ECO:0007669"/>
    <property type="project" value="TreeGrafter"/>
</dbReference>
<dbReference type="PANTHER" id="PTHR46349">
    <property type="entry name" value="CINGULIN-LIKE PROTEIN 1-RELATED"/>
    <property type="match status" value="1"/>
</dbReference>
<feature type="compositionally biased region" description="Polar residues" evidence="6">
    <location>
        <begin position="437"/>
        <end position="450"/>
    </location>
</feature>
<gene>
    <name evidence="9" type="ORF">P0Y65_13795</name>
</gene>